<evidence type="ECO:0000313" key="1">
    <source>
        <dbReference type="EMBL" id="KAJ1370519.1"/>
    </source>
</evidence>
<keyword evidence="2" id="KW-1185">Reference proteome</keyword>
<organism evidence="1 2">
    <name type="scientific">Parelaphostrongylus tenuis</name>
    <name type="common">Meningeal worm</name>
    <dbReference type="NCBI Taxonomy" id="148309"/>
    <lineage>
        <taxon>Eukaryota</taxon>
        <taxon>Metazoa</taxon>
        <taxon>Ecdysozoa</taxon>
        <taxon>Nematoda</taxon>
        <taxon>Chromadorea</taxon>
        <taxon>Rhabditida</taxon>
        <taxon>Rhabditina</taxon>
        <taxon>Rhabditomorpha</taxon>
        <taxon>Strongyloidea</taxon>
        <taxon>Metastrongylidae</taxon>
        <taxon>Parelaphostrongylus</taxon>
    </lineage>
</organism>
<accession>A0AAD5WHE5</accession>
<sequence>MTSLNQTLGEDNAHVQELKRLFLSSNVDENQCLNSDGLFLLCEKLKLSAFATNITERVLCGADVVDFYDFKDRFVSYLPEIIDVSSGTVDPLLASAQDAARSLGYGDGQRLTRYETRLLCENTPNLVQLSIVDINSLFERADVERTGKDICAAISCAISPSKASQRRGSFYR</sequence>
<protein>
    <submittedName>
        <fullName evidence="1">Uncharacterized protein</fullName>
    </submittedName>
</protein>
<name>A0AAD5WHE5_PARTN</name>
<comment type="caution">
    <text evidence="1">The sequence shown here is derived from an EMBL/GenBank/DDBJ whole genome shotgun (WGS) entry which is preliminary data.</text>
</comment>
<reference evidence="1" key="1">
    <citation type="submission" date="2021-06" db="EMBL/GenBank/DDBJ databases">
        <title>Parelaphostrongylus tenuis whole genome reference sequence.</title>
        <authorList>
            <person name="Garwood T.J."/>
            <person name="Larsen P.A."/>
            <person name="Fountain-Jones N.M."/>
            <person name="Garbe J.R."/>
            <person name="Macchietto M.G."/>
            <person name="Kania S.A."/>
            <person name="Gerhold R.W."/>
            <person name="Richards J.E."/>
            <person name="Wolf T.M."/>
        </authorList>
    </citation>
    <scope>NUCLEOTIDE SEQUENCE</scope>
    <source>
        <strain evidence="1">MNPRO001-30</strain>
        <tissue evidence="1">Meninges</tissue>
    </source>
</reference>
<gene>
    <name evidence="1" type="ORF">KIN20_032251</name>
</gene>
<evidence type="ECO:0000313" key="2">
    <source>
        <dbReference type="Proteomes" id="UP001196413"/>
    </source>
</evidence>
<dbReference type="AlphaFoldDB" id="A0AAD5WHE5"/>
<proteinExistence type="predicted"/>
<dbReference type="Proteomes" id="UP001196413">
    <property type="component" value="Unassembled WGS sequence"/>
</dbReference>
<dbReference type="EMBL" id="JAHQIW010006789">
    <property type="protein sequence ID" value="KAJ1370519.1"/>
    <property type="molecule type" value="Genomic_DNA"/>
</dbReference>